<dbReference type="InterPro" id="IPR034261">
    <property type="entry name" value="CNOT4_RRM"/>
</dbReference>
<dbReference type="GO" id="GO:0003723">
    <property type="term" value="F:RNA binding"/>
    <property type="evidence" value="ECO:0007669"/>
    <property type="project" value="UniProtKB-UniRule"/>
</dbReference>
<sequence length="805" mass="89059">MAAKEETEGRCPACRTIYDKEKIVAMQTECGRAMSKSSNRKNKPPKVKPKTTEVKKDLTNVRVIQRKMVYVIGLPLSLADEDLLQRKEYFGQYGKVDKVSLSRTAGGAIQQFVNETCSVYITYSKEEEAIRCIQSVHGFVLEGRFLRASFGTAKYCHAWLKNMPCNNPACLYLHSIGADEDSFGKDEVAAVHTRSRVQQIVGAIDNVVTRSGDVLPPPVDDLCSSNSAFTDRFTVQNTVDVVPGSVNGKGEIIFSLPSTEKQGGIAAPHKMTTFVDIVGRSNCPDVEKDRNINEDRVSKLCSELSSVTTNGEIHGGQPYSFPNLFRVSSSNHVENGLSKNIPDRPAGEDSLLFEDQGPRDLYGPSQKSCFQHPSYVANILEDACGPALLHNKTRSLGDFTGNHYKEHNREDEVSLPIRCVNSVLSDAWQEMKFQNSSKSDKIYRSSSSFSNEEIVEHLRRLDDGNLPNDDQNSGLEAVESSIISNIMSMDFDPWEGSLTKTNDASEFCDETRGLNGGSSWNTLNSDQSAYSYFKSDGFGSHVAGSVLRDFGDNKEHYLRKPQYTALLSGTRAQSLAPPGFAVPSRDPPPGFSASERTGNGMSRIPSGSPLVNSDTLSSTFLQLPSTEFSSSTDNVNFINSAVLTCGVVKPMNGQKIPGFEMKLAPNRSAYEDDKKLWVMMQQQSLSAHKDSKLNQLFALQTPSLLHEFGHTNHMGNELSLDHIYGLPSRLVDQHQNYVTSSLTQLSQQKYANGHLSNTNGYHRHSFDDFQRKSDMPMTELGRNERLGVNKYFPGYGDLMFSSGDV</sequence>
<dbReference type="PANTHER" id="PTHR12603">
    <property type="entry name" value="CCR4-NOT TRANSCRIPTION COMPLEX RELATED"/>
    <property type="match status" value="1"/>
</dbReference>
<dbReference type="SMART" id="SM00361">
    <property type="entry name" value="RRM_1"/>
    <property type="match status" value="1"/>
</dbReference>
<name>A0A2Z7ASB1_9LAMI</name>
<feature type="domain" description="RRM" evidence="3">
    <location>
        <begin position="67"/>
        <end position="153"/>
    </location>
</feature>
<feature type="compositionally biased region" description="Basic residues" evidence="2">
    <location>
        <begin position="38"/>
        <end position="49"/>
    </location>
</feature>
<dbReference type="PROSITE" id="PS50102">
    <property type="entry name" value="RRM"/>
    <property type="match status" value="1"/>
</dbReference>
<dbReference type="FunFam" id="3.30.70.330:FF:000161">
    <property type="entry name" value="RNA binding (RRM/RBD/RNP motifs) family protein"/>
    <property type="match status" value="1"/>
</dbReference>
<dbReference type="EMBL" id="KV012839">
    <property type="protein sequence ID" value="KZV24286.1"/>
    <property type="molecule type" value="Genomic_DNA"/>
</dbReference>
<organism evidence="4 5">
    <name type="scientific">Dorcoceras hygrometricum</name>
    <dbReference type="NCBI Taxonomy" id="472368"/>
    <lineage>
        <taxon>Eukaryota</taxon>
        <taxon>Viridiplantae</taxon>
        <taxon>Streptophyta</taxon>
        <taxon>Embryophyta</taxon>
        <taxon>Tracheophyta</taxon>
        <taxon>Spermatophyta</taxon>
        <taxon>Magnoliopsida</taxon>
        <taxon>eudicotyledons</taxon>
        <taxon>Gunneridae</taxon>
        <taxon>Pentapetalae</taxon>
        <taxon>asterids</taxon>
        <taxon>lamiids</taxon>
        <taxon>Lamiales</taxon>
        <taxon>Gesneriaceae</taxon>
        <taxon>Didymocarpoideae</taxon>
        <taxon>Trichosporeae</taxon>
        <taxon>Loxocarpinae</taxon>
        <taxon>Dorcoceras</taxon>
    </lineage>
</organism>
<keyword evidence="1" id="KW-0694">RNA-binding</keyword>
<dbReference type="SMART" id="SM00360">
    <property type="entry name" value="RRM"/>
    <property type="match status" value="1"/>
</dbReference>
<evidence type="ECO:0000256" key="2">
    <source>
        <dbReference type="SAM" id="MobiDB-lite"/>
    </source>
</evidence>
<dbReference type="InterPro" id="IPR003954">
    <property type="entry name" value="RRM_euk-type"/>
</dbReference>
<evidence type="ECO:0000256" key="1">
    <source>
        <dbReference type="PROSITE-ProRule" id="PRU00176"/>
    </source>
</evidence>
<dbReference type="GO" id="GO:0016567">
    <property type="term" value="P:protein ubiquitination"/>
    <property type="evidence" value="ECO:0007669"/>
    <property type="project" value="TreeGrafter"/>
</dbReference>
<dbReference type="PANTHER" id="PTHR12603:SF10">
    <property type="entry name" value="TRANSCRIPTION FACTOR C2H2 FAMILY"/>
    <property type="match status" value="1"/>
</dbReference>
<evidence type="ECO:0000259" key="3">
    <source>
        <dbReference type="PROSITE" id="PS50102"/>
    </source>
</evidence>
<feature type="region of interest" description="Disordered" evidence="2">
    <location>
        <begin position="576"/>
        <end position="610"/>
    </location>
</feature>
<dbReference type="GO" id="GO:0030014">
    <property type="term" value="C:CCR4-NOT complex"/>
    <property type="evidence" value="ECO:0007669"/>
    <property type="project" value="InterPro"/>
</dbReference>
<reference evidence="4 5" key="1">
    <citation type="journal article" date="2015" name="Proc. Natl. Acad. Sci. U.S.A.">
        <title>The resurrection genome of Boea hygrometrica: A blueprint for survival of dehydration.</title>
        <authorList>
            <person name="Xiao L."/>
            <person name="Yang G."/>
            <person name="Zhang L."/>
            <person name="Yang X."/>
            <person name="Zhao S."/>
            <person name="Ji Z."/>
            <person name="Zhou Q."/>
            <person name="Hu M."/>
            <person name="Wang Y."/>
            <person name="Chen M."/>
            <person name="Xu Y."/>
            <person name="Jin H."/>
            <person name="Xiao X."/>
            <person name="Hu G."/>
            <person name="Bao F."/>
            <person name="Hu Y."/>
            <person name="Wan P."/>
            <person name="Li L."/>
            <person name="Deng X."/>
            <person name="Kuang T."/>
            <person name="Xiang C."/>
            <person name="Zhu J.K."/>
            <person name="Oliver M.J."/>
            <person name="He Y."/>
        </authorList>
    </citation>
    <scope>NUCLEOTIDE SEQUENCE [LARGE SCALE GENOMIC DNA]</scope>
    <source>
        <strain evidence="5">cv. XS01</strain>
    </source>
</reference>
<protein>
    <recommendedName>
        <fullName evidence="3">RRM domain-containing protein</fullName>
    </recommendedName>
</protein>
<feature type="region of interest" description="Disordered" evidence="2">
    <location>
        <begin position="30"/>
        <end position="51"/>
    </location>
</feature>
<dbReference type="OrthoDB" id="1923159at2759"/>
<dbReference type="InterPro" id="IPR035979">
    <property type="entry name" value="RBD_domain_sf"/>
</dbReference>
<accession>A0A2Z7ASB1</accession>
<gene>
    <name evidence="4" type="ORF">F511_01768</name>
</gene>
<dbReference type="AlphaFoldDB" id="A0A2Z7ASB1"/>
<evidence type="ECO:0000313" key="4">
    <source>
        <dbReference type="EMBL" id="KZV24286.1"/>
    </source>
</evidence>
<dbReference type="InterPro" id="IPR039780">
    <property type="entry name" value="Mot2"/>
</dbReference>
<dbReference type="InterPro" id="IPR012677">
    <property type="entry name" value="Nucleotide-bd_a/b_plait_sf"/>
</dbReference>
<dbReference type="GO" id="GO:0004842">
    <property type="term" value="F:ubiquitin-protein transferase activity"/>
    <property type="evidence" value="ECO:0007669"/>
    <property type="project" value="InterPro"/>
</dbReference>
<dbReference type="SUPFAM" id="SSF54928">
    <property type="entry name" value="RNA-binding domain, RBD"/>
    <property type="match status" value="1"/>
</dbReference>
<keyword evidence="5" id="KW-1185">Reference proteome</keyword>
<dbReference type="CDD" id="cd12438">
    <property type="entry name" value="RRM_CNOT4"/>
    <property type="match status" value="1"/>
</dbReference>
<dbReference type="Pfam" id="PF00076">
    <property type="entry name" value="RRM_1"/>
    <property type="match status" value="1"/>
</dbReference>
<dbReference type="Gene3D" id="3.30.70.330">
    <property type="match status" value="1"/>
</dbReference>
<evidence type="ECO:0000313" key="5">
    <source>
        <dbReference type="Proteomes" id="UP000250235"/>
    </source>
</evidence>
<dbReference type="Proteomes" id="UP000250235">
    <property type="component" value="Unassembled WGS sequence"/>
</dbReference>
<proteinExistence type="predicted"/>
<dbReference type="InterPro" id="IPR000504">
    <property type="entry name" value="RRM_dom"/>
</dbReference>